<accession>A0ABT7FK84</accession>
<gene>
    <name evidence="1" type="ORF">QO034_21040</name>
</gene>
<keyword evidence="2" id="KW-1185">Reference proteome</keyword>
<name>A0ABT7FK84_9RHOB</name>
<reference evidence="1 2" key="1">
    <citation type="submission" date="2023-05" db="EMBL/GenBank/DDBJ databases">
        <title>Sedimentitalea sp. nov. JM2-8.</title>
        <authorList>
            <person name="Huang J."/>
        </authorList>
    </citation>
    <scope>NUCLEOTIDE SEQUENCE [LARGE SCALE GENOMIC DNA]</scope>
    <source>
        <strain evidence="1 2">JM2-8</strain>
    </source>
</reference>
<evidence type="ECO:0000313" key="1">
    <source>
        <dbReference type="EMBL" id="MDK3075557.1"/>
    </source>
</evidence>
<comment type="caution">
    <text evidence="1">The sequence shown here is derived from an EMBL/GenBank/DDBJ whole genome shotgun (WGS) entry which is preliminary data.</text>
</comment>
<protein>
    <submittedName>
        <fullName evidence="1">Uncharacterized protein</fullName>
    </submittedName>
</protein>
<dbReference type="RefSeq" id="WP_284487480.1">
    <property type="nucleotide sequence ID" value="NZ_JASNJE010000041.1"/>
</dbReference>
<proteinExistence type="predicted"/>
<dbReference type="Proteomes" id="UP001227126">
    <property type="component" value="Unassembled WGS sequence"/>
</dbReference>
<sequence>MDATYLQTLVRRFPDLELGIKRLHRDDADFQSICEEMEMAEIACDRWKDLPDRADEYQKIFDRLQDEFLDYLSGKTREAFLRPLQQGMKDNGRNS</sequence>
<evidence type="ECO:0000313" key="2">
    <source>
        <dbReference type="Proteomes" id="UP001227126"/>
    </source>
</evidence>
<organism evidence="1 2">
    <name type="scientific">Sedimentitalea xiamensis</name>
    <dbReference type="NCBI Taxonomy" id="3050037"/>
    <lineage>
        <taxon>Bacteria</taxon>
        <taxon>Pseudomonadati</taxon>
        <taxon>Pseudomonadota</taxon>
        <taxon>Alphaproteobacteria</taxon>
        <taxon>Rhodobacterales</taxon>
        <taxon>Paracoccaceae</taxon>
        <taxon>Sedimentitalea</taxon>
    </lineage>
</organism>
<dbReference type="EMBL" id="JASNJE010000041">
    <property type="protein sequence ID" value="MDK3075557.1"/>
    <property type="molecule type" value="Genomic_DNA"/>
</dbReference>